<dbReference type="AlphaFoldDB" id="A0A2R8B9L2"/>
<accession>A0A2R8B9L2</accession>
<dbReference type="Proteomes" id="UP000244880">
    <property type="component" value="Unassembled WGS sequence"/>
</dbReference>
<sequence length="102" mass="10669">MITAKVELSNVFYNAANQSFEALATVSDGTASRKIACAIDAPIDMSFEDAAAGLTTHALRRYAGKPGLASHRIAGPIAPQRAGRTVPKPAFDAIAMLRQLAA</sequence>
<reference evidence="1 2" key="1">
    <citation type="submission" date="2018-03" db="EMBL/GenBank/DDBJ databases">
        <authorList>
            <person name="Keele B.F."/>
        </authorList>
    </citation>
    <scope>NUCLEOTIDE SEQUENCE [LARGE SCALE GENOMIC DNA]</scope>
    <source>
        <strain evidence="1 2">CECT 8599</strain>
    </source>
</reference>
<dbReference type="EMBL" id="OMOR01000001">
    <property type="protein sequence ID" value="SPH19767.1"/>
    <property type="molecule type" value="Genomic_DNA"/>
</dbReference>
<evidence type="ECO:0000313" key="1">
    <source>
        <dbReference type="EMBL" id="SPH19767.1"/>
    </source>
</evidence>
<proteinExistence type="predicted"/>
<dbReference type="OrthoDB" id="7862430at2"/>
<organism evidence="1 2">
    <name type="scientific">Ascidiaceihabitans donghaensis</name>
    <dbReference type="NCBI Taxonomy" id="1510460"/>
    <lineage>
        <taxon>Bacteria</taxon>
        <taxon>Pseudomonadati</taxon>
        <taxon>Pseudomonadota</taxon>
        <taxon>Alphaproteobacteria</taxon>
        <taxon>Rhodobacterales</taxon>
        <taxon>Paracoccaceae</taxon>
        <taxon>Ascidiaceihabitans</taxon>
    </lineage>
</organism>
<name>A0A2R8B9L2_9RHOB</name>
<evidence type="ECO:0000313" key="2">
    <source>
        <dbReference type="Proteomes" id="UP000244880"/>
    </source>
</evidence>
<keyword evidence="2" id="KW-1185">Reference proteome</keyword>
<dbReference type="RefSeq" id="WP_108827071.1">
    <property type="nucleotide sequence ID" value="NZ_OMOR01000001.1"/>
</dbReference>
<protein>
    <submittedName>
        <fullName evidence="1">Uncharacterized protein</fullName>
    </submittedName>
</protein>
<gene>
    <name evidence="1" type="ORF">ASD8599_00503</name>
</gene>